<dbReference type="EMBL" id="CABITT030000004">
    <property type="protein sequence ID" value="VVB00359.1"/>
    <property type="molecule type" value="Genomic_DNA"/>
</dbReference>
<evidence type="ECO:0000313" key="2">
    <source>
        <dbReference type="Proteomes" id="UP000489600"/>
    </source>
</evidence>
<protein>
    <submittedName>
        <fullName evidence="1">Uncharacterized protein</fullName>
    </submittedName>
</protein>
<dbReference type="Proteomes" id="UP000489600">
    <property type="component" value="Unassembled WGS sequence"/>
</dbReference>
<sequence length="172" mass="18823">MKMATPEEAEGCNIGDYVLPVAPLPPLDSMAYFDAIQNEPIEIDHEAIASVFWVLLNRVCVKSIVSETGSNSIPGLIFMMISDPDSGLSDYRPLGYNLLLKAFLIPADSVALEEDKCSAVKRVNLPTGSAWYAPPGQGFENFTSRAHQRKMLDWVPQNVRLSRQGNAPNAGL</sequence>
<reference evidence="1" key="1">
    <citation type="submission" date="2019-07" db="EMBL/GenBank/DDBJ databases">
        <authorList>
            <person name="Dittberner H."/>
        </authorList>
    </citation>
    <scope>NUCLEOTIDE SEQUENCE [LARGE SCALE GENOMIC DNA]</scope>
</reference>
<accession>A0A565BFG7</accession>
<keyword evidence="2" id="KW-1185">Reference proteome</keyword>
<comment type="caution">
    <text evidence="1">The sequence shown here is derived from an EMBL/GenBank/DDBJ whole genome shotgun (WGS) entry which is preliminary data.</text>
</comment>
<dbReference type="AlphaFoldDB" id="A0A565BFG7"/>
<organism evidence="1 2">
    <name type="scientific">Arabis nemorensis</name>
    <dbReference type="NCBI Taxonomy" id="586526"/>
    <lineage>
        <taxon>Eukaryota</taxon>
        <taxon>Viridiplantae</taxon>
        <taxon>Streptophyta</taxon>
        <taxon>Embryophyta</taxon>
        <taxon>Tracheophyta</taxon>
        <taxon>Spermatophyta</taxon>
        <taxon>Magnoliopsida</taxon>
        <taxon>eudicotyledons</taxon>
        <taxon>Gunneridae</taxon>
        <taxon>Pentapetalae</taxon>
        <taxon>rosids</taxon>
        <taxon>malvids</taxon>
        <taxon>Brassicales</taxon>
        <taxon>Brassicaceae</taxon>
        <taxon>Arabideae</taxon>
        <taxon>Arabis</taxon>
    </lineage>
</organism>
<proteinExistence type="predicted"/>
<gene>
    <name evidence="1" type="ORF">ANE_LOCUS10803</name>
</gene>
<evidence type="ECO:0000313" key="1">
    <source>
        <dbReference type="EMBL" id="VVB00359.1"/>
    </source>
</evidence>
<name>A0A565BFG7_9BRAS</name>